<dbReference type="UniPathway" id="UPA00378"/>
<feature type="transmembrane region" description="Helical" evidence="10">
    <location>
        <begin position="375"/>
        <end position="396"/>
    </location>
</feature>
<evidence type="ECO:0000256" key="2">
    <source>
        <dbReference type="ARBA" id="ARBA00004922"/>
    </source>
</evidence>
<comment type="pathway">
    <text evidence="2 10">Protein modification; protein glycosylation.</text>
</comment>
<dbReference type="GO" id="GO:0042281">
    <property type="term" value="F:dolichyl pyrophosphate Man9GlcNAc2 alpha-1,3-glucosyltransferase activity"/>
    <property type="evidence" value="ECO:0007669"/>
    <property type="project" value="TreeGrafter"/>
</dbReference>
<reference evidence="12 13" key="1">
    <citation type="journal article" date="2019" name="New Phytol.">
        <title>Comparative genomics reveals unique wood-decay strategies and fruiting body development in the Schizophyllaceae.</title>
        <authorList>
            <person name="Almasi E."/>
            <person name="Sahu N."/>
            <person name="Krizsan K."/>
            <person name="Balint B."/>
            <person name="Kovacs G.M."/>
            <person name="Kiss B."/>
            <person name="Cseklye J."/>
            <person name="Drula E."/>
            <person name="Henrissat B."/>
            <person name="Nagy I."/>
            <person name="Chovatia M."/>
            <person name="Adam C."/>
            <person name="LaButti K."/>
            <person name="Lipzen A."/>
            <person name="Riley R."/>
            <person name="Grigoriev I.V."/>
            <person name="Nagy L.G."/>
        </authorList>
    </citation>
    <scope>NUCLEOTIDE SEQUENCE [LARGE SCALE GENOMIC DNA]</scope>
    <source>
        <strain evidence="12 13">NL-1724</strain>
    </source>
</reference>
<feature type="compositionally biased region" description="Polar residues" evidence="11">
    <location>
        <begin position="19"/>
        <end position="29"/>
    </location>
</feature>
<dbReference type="STRING" id="97359.A0A550CGY7"/>
<feature type="transmembrane region" description="Helical" evidence="10">
    <location>
        <begin position="606"/>
        <end position="629"/>
    </location>
</feature>
<keyword evidence="8 10" id="KW-1133">Transmembrane helix</keyword>
<feature type="compositionally biased region" description="Low complexity" evidence="11">
    <location>
        <begin position="83"/>
        <end position="97"/>
    </location>
</feature>
<sequence>MDMDDPVPVDKGRQGALRQRTSSMRSYPSNARAESPRLHIFPNRTGTLVSQNPRLTPDRPHIHAPRPTRHLLDSPNSLLMRTPSLSPVSSRAASPPSPPAISVLSADRFLRKNASLGTIAEAFAASSTAAPNSSTETSMARRCLRWLHKRGLKQHTIPLAILCSILLKLSIAMGSYSGQGTPPMYGDYEAQRHWMELTIHLPPHEWYRYDLQYWGLDYPPLTAYVSWLCGFVAHHINSSWVALDASRGIETAESKLFMRFTVLVLDTLIYVPALVMFTRTWLANRSRRTQHAALLLLLTQPALLLIDFGHFQYNSVMLGLTLLALNFFAIGRDTLGAAFFVISLGFKQMALYYAPVVGTYLLSKCIHVGGRDGRILFARLALVTSTTFALLFLPWLSPPTLLLDPLTRIFPFGRGLFEDKVANFWCATNVVVKWRRWANAPALIRLSTALTALGFLPAVGILLRGAWILASARATEERESSAADTAANPEAKPDTAKKTKTSGQPPLPLLPLLPYALLTSSLSFFLFSFQVHEKTILVPLLPITMLMASASPDSALFGWGALVNNVAMFSMWPLLRRDGLGVQYIALLLLWNRLIGYNPVRLPAWSFVQVLSVLVYAAAFALHILELAFAPPARFPDLYPVLNVLVSTPVFAAAWLWSIVSMLRARDPRTLGCQASAAAAACEADMGEGGRWTGRRSDSVTSSSTIAPQACGRRATARCDRHTGVRELAGTSSVERRSGGRSQSLTFSHGRTARGSSSSVGVGLRE</sequence>
<evidence type="ECO:0000256" key="6">
    <source>
        <dbReference type="ARBA" id="ARBA00022692"/>
    </source>
</evidence>
<protein>
    <recommendedName>
        <fullName evidence="10">Alpha-1,3-glucosyltransferase</fullName>
        <ecNumber evidence="10">2.4.1.-</ecNumber>
    </recommendedName>
</protein>
<evidence type="ECO:0000256" key="5">
    <source>
        <dbReference type="ARBA" id="ARBA00022679"/>
    </source>
</evidence>
<keyword evidence="13" id="KW-1185">Reference proteome</keyword>
<dbReference type="AlphaFoldDB" id="A0A550CGY7"/>
<feature type="transmembrane region" description="Helical" evidence="10">
    <location>
        <begin position="442"/>
        <end position="463"/>
    </location>
</feature>
<feature type="region of interest" description="Disordered" evidence="11">
    <location>
        <begin position="1"/>
        <end position="35"/>
    </location>
</feature>
<feature type="region of interest" description="Disordered" evidence="11">
    <location>
        <begin position="47"/>
        <end position="97"/>
    </location>
</feature>
<evidence type="ECO:0000256" key="7">
    <source>
        <dbReference type="ARBA" id="ARBA00022824"/>
    </source>
</evidence>
<dbReference type="OrthoDB" id="5589195at2759"/>
<keyword evidence="5 10" id="KW-0808">Transferase</keyword>
<dbReference type="GO" id="GO:0005789">
    <property type="term" value="C:endoplasmic reticulum membrane"/>
    <property type="evidence" value="ECO:0007669"/>
    <property type="project" value="UniProtKB-SubCell"/>
</dbReference>
<keyword evidence="9 10" id="KW-0472">Membrane</keyword>
<feature type="region of interest" description="Disordered" evidence="11">
    <location>
        <begin position="479"/>
        <end position="503"/>
    </location>
</feature>
<keyword evidence="6 10" id="KW-0812">Transmembrane</keyword>
<feature type="transmembrane region" description="Helical" evidence="10">
    <location>
        <begin position="157"/>
        <end position="176"/>
    </location>
</feature>
<dbReference type="Proteomes" id="UP000320762">
    <property type="component" value="Unassembled WGS sequence"/>
</dbReference>
<evidence type="ECO:0000256" key="9">
    <source>
        <dbReference type="ARBA" id="ARBA00023136"/>
    </source>
</evidence>
<comment type="similarity">
    <text evidence="3 10">Belongs to the ALG6/ALG8 glucosyltransferase family.</text>
</comment>
<evidence type="ECO:0000256" key="10">
    <source>
        <dbReference type="RuleBase" id="RU363110"/>
    </source>
</evidence>
<dbReference type="PANTHER" id="PTHR12413">
    <property type="entry name" value="DOLICHYL GLYCOSYLTRANSFERASE"/>
    <property type="match status" value="1"/>
</dbReference>
<gene>
    <name evidence="12" type="ORF">BD626DRAFT_493608</name>
</gene>
<comment type="subcellular location">
    <subcellularLocation>
        <location evidence="1 10">Endoplasmic reticulum membrane</location>
        <topology evidence="1 10">Multi-pass membrane protein</topology>
    </subcellularLocation>
</comment>
<feature type="transmembrane region" description="Helical" evidence="10">
    <location>
        <begin position="582"/>
        <end position="600"/>
    </location>
</feature>
<evidence type="ECO:0000256" key="4">
    <source>
        <dbReference type="ARBA" id="ARBA00022676"/>
    </source>
</evidence>
<name>A0A550CGY7_9AGAR</name>
<feature type="region of interest" description="Disordered" evidence="11">
    <location>
        <begin position="724"/>
        <end position="766"/>
    </location>
</feature>
<keyword evidence="4 10" id="KW-0328">Glycosyltransferase</keyword>
<organism evidence="12 13">
    <name type="scientific">Schizophyllum amplum</name>
    <dbReference type="NCBI Taxonomy" id="97359"/>
    <lineage>
        <taxon>Eukaryota</taxon>
        <taxon>Fungi</taxon>
        <taxon>Dikarya</taxon>
        <taxon>Basidiomycota</taxon>
        <taxon>Agaricomycotina</taxon>
        <taxon>Agaricomycetes</taxon>
        <taxon>Agaricomycetidae</taxon>
        <taxon>Agaricales</taxon>
        <taxon>Schizophyllaceae</taxon>
        <taxon>Schizophyllum</taxon>
    </lineage>
</organism>
<dbReference type="PANTHER" id="PTHR12413:SF1">
    <property type="entry name" value="DOLICHYL PYROPHOSPHATE MAN9GLCNAC2 ALPHA-1,3-GLUCOSYLTRANSFERASE"/>
    <property type="match status" value="1"/>
</dbReference>
<evidence type="ECO:0000313" key="12">
    <source>
        <dbReference type="EMBL" id="TRM64053.1"/>
    </source>
</evidence>
<evidence type="ECO:0000313" key="13">
    <source>
        <dbReference type="Proteomes" id="UP000320762"/>
    </source>
</evidence>
<feature type="region of interest" description="Disordered" evidence="11">
    <location>
        <begin position="690"/>
        <end position="712"/>
    </location>
</feature>
<feature type="transmembrane region" description="Helical" evidence="10">
    <location>
        <begin position="224"/>
        <end position="244"/>
    </location>
</feature>
<feature type="transmembrane region" description="Helical" evidence="10">
    <location>
        <begin position="641"/>
        <end position="660"/>
    </location>
</feature>
<feature type="compositionally biased region" description="Polar residues" evidence="11">
    <location>
        <begin position="740"/>
        <end position="749"/>
    </location>
</feature>
<feature type="transmembrane region" description="Helical" evidence="10">
    <location>
        <begin position="256"/>
        <end position="277"/>
    </location>
</feature>
<feature type="compositionally biased region" description="Low complexity" evidence="11">
    <location>
        <begin position="755"/>
        <end position="766"/>
    </location>
</feature>
<dbReference type="EMBL" id="VDMD01000008">
    <property type="protein sequence ID" value="TRM64053.1"/>
    <property type="molecule type" value="Genomic_DNA"/>
</dbReference>
<evidence type="ECO:0000256" key="11">
    <source>
        <dbReference type="SAM" id="MobiDB-lite"/>
    </source>
</evidence>
<keyword evidence="7 10" id="KW-0256">Endoplasmic reticulum</keyword>
<dbReference type="InterPro" id="IPR004856">
    <property type="entry name" value="Glyco_trans_ALG6/ALG8"/>
</dbReference>
<accession>A0A550CGY7</accession>
<dbReference type="EC" id="2.4.1.-" evidence="10"/>
<comment type="caution">
    <text evidence="12">The sequence shown here is derived from an EMBL/GenBank/DDBJ whole genome shotgun (WGS) entry which is preliminary data.</text>
</comment>
<evidence type="ECO:0000256" key="3">
    <source>
        <dbReference type="ARBA" id="ARBA00008715"/>
    </source>
</evidence>
<dbReference type="Pfam" id="PF03155">
    <property type="entry name" value="Alg6_Alg8"/>
    <property type="match status" value="1"/>
</dbReference>
<proteinExistence type="inferred from homology"/>
<feature type="transmembrane region" description="Helical" evidence="10">
    <location>
        <begin position="507"/>
        <end position="529"/>
    </location>
</feature>
<evidence type="ECO:0000256" key="1">
    <source>
        <dbReference type="ARBA" id="ARBA00004477"/>
    </source>
</evidence>
<feature type="transmembrane region" description="Helical" evidence="10">
    <location>
        <begin position="337"/>
        <end position="363"/>
    </location>
</feature>
<feature type="transmembrane region" description="Helical" evidence="10">
    <location>
        <begin position="313"/>
        <end position="331"/>
    </location>
</feature>
<evidence type="ECO:0000256" key="8">
    <source>
        <dbReference type="ARBA" id="ARBA00022989"/>
    </source>
</evidence>